<feature type="region of interest" description="Disordered" evidence="1">
    <location>
        <begin position="38"/>
        <end position="61"/>
    </location>
</feature>
<dbReference type="InterPro" id="IPR058094">
    <property type="entry name" value="Ig-like_OmpL47-like"/>
</dbReference>
<accession>A0ABT4RGR7</accession>
<name>A0ABT4RGR7_9ACTN</name>
<dbReference type="Proteomes" id="UP001147700">
    <property type="component" value="Unassembled WGS sequence"/>
</dbReference>
<evidence type="ECO:0008006" key="4">
    <source>
        <dbReference type="Google" id="ProtNLM"/>
    </source>
</evidence>
<dbReference type="Gene3D" id="3.30.1920.20">
    <property type="match status" value="1"/>
</dbReference>
<reference evidence="2" key="1">
    <citation type="submission" date="2022-10" db="EMBL/GenBank/DDBJ databases">
        <title>The WGS of Solirubrobacter sp. CPCC 204708.</title>
        <authorList>
            <person name="Jiang Z."/>
        </authorList>
    </citation>
    <scope>NUCLEOTIDE SEQUENCE</scope>
    <source>
        <strain evidence="2">CPCC 204708</strain>
    </source>
</reference>
<proteinExistence type="predicted"/>
<protein>
    <recommendedName>
        <fullName evidence="4">Ig-like domain-containing protein</fullName>
    </recommendedName>
</protein>
<keyword evidence="3" id="KW-1185">Reference proteome</keyword>
<comment type="caution">
    <text evidence="2">The sequence shown here is derived from an EMBL/GenBank/DDBJ whole genome shotgun (WGS) entry which is preliminary data.</text>
</comment>
<dbReference type="NCBIfam" id="NF047446">
    <property type="entry name" value="barrel_OmpL47"/>
    <property type="match status" value="3"/>
</dbReference>
<dbReference type="EMBL" id="JAPCID010000011">
    <property type="protein sequence ID" value="MDA0137745.1"/>
    <property type="molecule type" value="Genomic_DNA"/>
</dbReference>
<dbReference type="RefSeq" id="WP_202952987.1">
    <property type="nucleotide sequence ID" value="NZ_JAPCID010000011.1"/>
</dbReference>
<evidence type="ECO:0000313" key="2">
    <source>
        <dbReference type="EMBL" id="MDA0137745.1"/>
    </source>
</evidence>
<gene>
    <name evidence="2" type="ORF">OJ962_09565</name>
</gene>
<feature type="region of interest" description="Disordered" evidence="1">
    <location>
        <begin position="234"/>
        <end position="258"/>
    </location>
</feature>
<organism evidence="2 3">
    <name type="scientific">Solirubrobacter deserti</name>
    <dbReference type="NCBI Taxonomy" id="2282478"/>
    <lineage>
        <taxon>Bacteria</taxon>
        <taxon>Bacillati</taxon>
        <taxon>Actinomycetota</taxon>
        <taxon>Thermoleophilia</taxon>
        <taxon>Solirubrobacterales</taxon>
        <taxon>Solirubrobacteraceae</taxon>
        <taxon>Solirubrobacter</taxon>
    </lineage>
</organism>
<sequence>MIDSCSALRTIRAAETSILDTIGITRADTRSKSQIRGGYSFKGDLMPESKSVTEGPNDTVDDVPLRMPDTTGNVANLAAFKGQVLELPPGQQRRYTKLHFFGTTTDGDGGGEFTLTYTEGPDQKVTVAFPDWCQSGTPDAHIAIGPVPGRYTTTGEDGAPCSIFHVVRNPDPARTLRSVTLPSGTSGGGDRVAHLMALTLEGAESSFTMPYLDGVNPYPNDGVAPTTSGALAGTPDTSGWHRTPPTLTIGADDGDGSGVERIQYRVNGGPGRTYSGPVAITDEGDLNIEYRAYDRAGNPSAFKSIRAKVDATAPATSAVTYPQSPPANGWNDSDVKVTLGAQDGSGSGVTRTEYRVGEAPVTPYADTFAVGGTGTQVVQYRSVDAAGNEEPWKSMDIRVDTLAPTTTVLLNGAAPVAEYVNAARVAFTRSDGEDSSGAVSTEYRVDGGAWKPYEGAFDLTHRQVYQLDFRSTDQVGNVENYRSVRFTVRAPTVLEAPRQQAPSTTAPKPFAAIADVSTRVRTLTALRAGRFRVNVSCQGVRRGKLIATVTRAIARKLKLKSSTLASKTLDCGEEGRATVSLRPSSAIRTRLARTTGSVQVKLTLRMTGAPADTQTVTLKGKS</sequence>
<evidence type="ECO:0000313" key="3">
    <source>
        <dbReference type="Proteomes" id="UP001147700"/>
    </source>
</evidence>
<evidence type="ECO:0000256" key="1">
    <source>
        <dbReference type="SAM" id="MobiDB-lite"/>
    </source>
</evidence>